<feature type="compositionally biased region" description="Polar residues" evidence="1">
    <location>
        <begin position="86"/>
        <end position="114"/>
    </location>
</feature>
<dbReference type="AlphaFoldDB" id="A0A0G4MTG5"/>
<feature type="compositionally biased region" description="Acidic residues" evidence="1">
    <location>
        <begin position="413"/>
        <end position="425"/>
    </location>
</feature>
<feature type="compositionally biased region" description="Polar residues" evidence="1">
    <location>
        <begin position="294"/>
        <end position="303"/>
    </location>
</feature>
<feature type="compositionally biased region" description="Basic and acidic residues" evidence="1">
    <location>
        <begin position="464"/>
        <end position="475"/>
    </location>
</feature>
<feature type="compositionally biased region" description="Basic and acidic residues" evidence="1">
    <location>
        <begin position="199"/>
        <end position="210"/>
    </location>
</feature>
<keyword evidence="3" id="KW-1185">Reference proteome</keyword>
<dbReference type="EMBL" id="CVQH01024749">
    <property type="protein sequence ID" value="CRK37467.1"/>
    <property type="molecule type" value="Genomic_DNA"/>
</dbReference>
<accession>A0A0G4MTG5</accession>
<feature type="compositionally biased region" description="Basic and acidic residues" evidence="1">
    <location>
        <begin position="8"/>
        <end position="17"/>
    </location>
</feature>
<gene>
    <name evidence="2" type="ORF">BN1708_001488</name>
</gene>
<organism evidence="2 3">
    <name type="scientific">Verticillium longisporum</name>
    <name type="common">Verticillium dahliae var. longisporum</name>
    <dbReference type="NCBI Taxonomy" id="100787"/>
    <lineage>
        <taxon>Eukaryota</taxon>
        <taxon>Fungi</taxon>
        <taxon>Dikarya</taxon>
        <taxon>Ascomycota</taxon>
        <taxon>Pezizomycotina</taxon>
        <taxon>Sordariomycetes</taxon>
        <taxon>Hypocreomycetidae</taxon>
        <taxon>Glomerellales</taxon>
        <taxon>Plectosphaerellaceae</taxon>
        <taxon>Verticillium</taxon>
    </lineage>
</organism>
<dbReference type="Proteomes" id="UP000044602">
    <property type="component" value="Unassembled WGS sequence"/>
</dbReference>
<evidence type="ECO:0000313" key="2">
    <source>
        <dbReference type="EMBL" id="CRK37467.1"/>
    </source>
</evidence>
<evidence type="ECO:0000256" key="1">
    <source>
        <dbReference type="SAM" id="MobiDB-lite"/>
    </source>
</evidence>
<feature type="compositionally biased region" description="Low complexity" evidence="1">
    <location>
        <begin position="348"/>
        <end position="357"/>
    </location>
</feature>
<feature type="region of interest" description="Disordered" evidence="1">
    <location>
        <begin position="141"/>
        <end position="211"/>
    </location>
</feature>
<feature type="compositionally biased region" description="Polar residues" evidence="1">
    <location>
        <begin position="363"/>
        <end position="381"/>
    </location>
</feature>
<sequence>MAPFPKLPLDDKHEGKGDGAQIGSQDQSEAKPLNQDNQGQPQQQPLSEEQIQACLRRANQVYLDPRTNTTRRNTNVPAGRNRNRSRAISYSTPPLPNLPQSTPSQAPNPTQLGTSVPRIVLTDTDALFGTTADRDLLLTGSRAPGLASGSGRGRGHSSAYEPARSLLPSLPHYSDRRAAPGRGRGRPITVGAYDNPVDESEHRRADREARISAINQQREVLRTQRLQDREAEEYYSQQQRQQAQGQPPPPSRSRPLPSPPSGTYPVGTPIQLRRPELLAGQQHTQPPRSPPDRGQQSSPTGDSEASDEPEFHIGTARIGYKVVARTPRSLPSSSTDRPALTRSFPAQSLLLPPLSSSVHRQHTSSQVPSSKGSSNKDAPSKNSKKGLTPSATALGPTGLPSVSEEGSDKEAASVDEDEGDEEEEPIVLFKSQPPRDWERRDDQGPPPAGGTRSTAGTGRFGSRSTDRGSSNEKRSSSGGIKHSRSFFGLSKKSEKSKTATVLH</sequence>
<evidence type="ECO:0000313" key="3">
    <source>
        <dbReference type="Proteomes" id="UP000044602"/>
    </source>
</evidence>
<feature type="compositionally biased region" description="Low complexity" evidence="1">
    <location>
        <begin position="449"/>
        <end position="463"/>
    </location>
</feature>
<reference evidence="2 3" key="1">
    <citation type="submission" date="2015-05" db="EMBL/GenBank/DDBJ databases">
        <authorList>
            <person name="Wang D.B."/>
            <person name="Wang M."/>
        </authorList>
    </citation>
    <scope>NUCLEOTIDE SEQUENCE [LARGE SCALE GENOMIC DNA]</scope>
    <source>
        <strain evidence="2">VL1</strain>
    </source>
</reference>
<feature type="region of interest" description="Disordered" evidence="1">
    <location>
        <begin position="228"/>
        <end position="503"/>
    </location>
</feature>
<protein>
    <submittedName>
        <fullName evidence="2">Uncharacterized protein</fullName>
    </submittedName>
</protein>
<name>A0A0G4MTG5_VERLO</name>
<feature type="compositionally biased region" description="Low complexity" evidence="1">
    <location>
        <begin position="236"/>
        <end position="245"/>
    </location>
</feature>
<feature type="region of interest" description="Disordered" evidence="1">
    <location>
        <begin position="1"/>
        <end position="114"/>
    </location>
</feature>
<feature type="compositionally biased region" description="Low complexity" evidence="1">
    <location>
        <begin position="33"/>
        <end position="52"/>
    </location>
</feature>
<feature type="compositionally biased region" description="Low complexity" evidence="1">
    <location>
        <begin position="66"/>
        <end position="75"/>
    </location>
</feature>
<proteinExistence type="predicted"/>
<feature type="compositionally biased region" description="Basic and acidic residues" evidence="1">
    <location>
        <begin position="433"/>
        <end position="443"/>
    </location>
</feature>
<feature type="compositionally biased region" description="Pro residues" evidence="1">
    <location>
        <begin position="246"/>
        <end position="262"/>
    </location>
</feature>